<organism evidence="1 2">
    <name type="scientific">Nicotiana tabacum</name>
    <name type="common">Common tobacco</name>
    <dbReference type="NCBI Taxonomy" id="4097"/>
    <lineage>
        <taxon>Eukaryota</taxon>
        <taxon>Viridiplantae</taxon>
        <taxon>Streptophyta</taxon>
        <taxon>Embryophyta</taxon>
        <taxon>Tracheophyta</taxon>
        <taxon>Spermatophyta</taxon>
        <taxon>Magnoliopsida</taxon>
        <taxon>eudicotyledons</taxon>
        <taxon>Gunneridae</taxon>
        <taxon>Pentapetalae</taxon>
        <taxon>asterids</taxon>
        <taxon>lamiids</taxon>
        <taxon>Solanales</taxon>
        <taxon>Solanaceae</taxon>
        <taxon>Nicotianoideae</taxon>
        <taxon>Nicotianeae</taxon>
        <taxon>Nicotiana</taxon>
    </lineage>
</organism>
<keyword evidence="1" id="KW-1185">Reference proteome</keyword>
<gene>
    <name evidence="2" type="primary">LOC142176571</name>
</gene>
<name>A0AC58TTV1_TOBAC</name>
<sequence>MKVDLRKAYDTLEWGFLRRNLIDLGFPFKFVQWIMACVTTMSYSLVLNGGLTKPFKGKRGTKQGDPMSPYLFVIAMEYLGRELRQLHKNGDFNFHPRCRNLNTTHICFADDLLMYCRADFESISILIFAFHRFSVVSGLQANMDKSAIYMAGILPTVK</sequence>
<reference evidence="1" key="1">
    <citation type="journal article" date="2014" name="Nat. Commun.">
        <title>The tobacco genome sequence and its comparison with those of tomato and potato.</title>
        <authorList>
            <person name="Sierro N."/>
            <person name="Battey J.N."/>
            <person name="Ouadi S."/>
            <person name="Bakaher N."/>
            <person name="Bovet L."/>
            <person name="Willig A."/>
            <person name="Goepfert S."/>
            <person name="Peitsch M.C."/>
            <person name="Ivanov N.V."/>
        </authorList>
    </citation>
    <scope>NUCLEOTIDE SEQUENCE [LARGE SCALE GENOMIC DNA]</scope>
</reference>
<evidence type="ECO:0000313" key="2">
    <source>
        <dbReference type="RefSeq" id="XP_075100659.1"/>
    </source>
</evidence>
<proteinExistence type="predicted"/>
<protein>
    <submittedName>
        <fullName evidence="2">Secreted RxLR effector protein 78-like</fullName>
    </submittedName>
</protein>
<evidence type="ECO:0000313" key="1">
    <source>
        <dbReference type="Proteomes" id="UP000790787"/>
    </source>
</evidence>
<accession>A0AC58TTV1</accession>
<dbReference type="RefSeq" id="XP_075100659.1">
    <property type="nucleotide sequence ID" value="XM_075244558.1"/>
</dbReference>
<dbReference type="Proteomes" id="UP000790787">
    <property type="component" value="Chromosome 3"/>
</dbReference>
<reference evidence="2" key="2">
    <citation type="submission" date="2025-08" db="UniProtKB">
        <authorList>
            <consortium name="RefSeq"/>
        </authorList>
    </citation>
    <scope>IDENTIFICATION</scope>
    <source>
        <tissue evidence="2">Leaf</tissue>
    </source>
</reference>